<dbReference type="RefSeq" id="WP_204445379.1">
    <property type="nucleotide sequence ID" value="NZ_JACJKY010000005.1"/>
</dbReference>
<dbReference type="EMBL" id="JACJKY010000005">
    <property type="protein sequence ID" value="MBM6920473.1"/>
    <property type="molecule type" value="Genomic_DNA"/>
</dbReference>
<accession>A0A939BEC7</accession>
<evidence type="ECO:0000313" key="2">
    <source>
        <dbReference type="EMBL" id="MBM6920473.1"/>
    </source>
</evidence>
<keyword evidence="2" id="KW-0378">Hydrolase</keyword>
<dbReference type="GO" id="GO:0004622">
    <property type="term" value="F:phosphatidylcholine lysophospholipase activity"/>
    <property type="evidence" value="ECO:0007669"/>
    <property type="project" value="TreeGrafter"/>
</dbReference>
<dbReference type="CDD" id="cd01834">
    <property type="entry name" value="SGNH_hydrolase_like_2"/>
    <property type="match status" value="1"/>
</dbReference>
<dbReference type="AlphaFoldDB" id="A0A939BEC7"/>
<organism evidence="2 3">
    <name type="scientific">Merdimmobilis hominis</name>
    <dbReference type="NCBI Taxonomy" id="2897707"/>
    <lineage>
        <taxon>Bacteria</taxon>
        <taxon>Bacillati</taxon>
        <taxon>Bacillota</taxon>
        <taxon>Clostridia</taxon>
        <taxon>Eubacteriales</taxon>
        <taxon>Oscillospiraceae</taxon>
        <taxon>Merdimmobilis</taxon>
    </lineage>
</organism>
<dbReference type="Pfam" id="PF13472">
    <property type="entry name" value="Lipase_GDSL_2"/>
    <property type="match status" value="1"/>
</dbReference>
<evidence type="ECO:0000259" key="1">
    <source>
        <dbReference type="Pfam" id="PF13472"/>
    </source>
</evidence>
<reference evidence="2" key="1">
    <citation type="submission" date="2020-08" db="EMBL/GenBank/DDBJ databases">
        <authorList>
            <person name="Cejkova D."/>
            <person name="Kubasova T."/>
            <person name="Jahodarova E."/>
            <person name="Rychlik I."/>
        </authorList>
    </citation>
    <scope>NUCLEOTIDE SEQUENCE</scope>
    <source>
        <strain evidence="2">An559</strain>
    </source>
</reference>
<sequence>MIFNDYDRIVFAGDSVTDMESAQPVGEGLFDNVGRSYVRIIENMLSAVYPEVHVRVTNAGIGGNTSRDLLARFDRDVVQLNPDWVSICIGINDVWRQFDTPAMPDYAVFPEEYEQNLEKMIAMIPQSVKGVFILSPYYMEPNREDVMRARMDEYVAICKKLADKYGFRFVDFQALYEDYCKIRHSSYIAWDRVHPNQVGATLMARAFLAQCDFDYAHEVQK</sequence>
<proteinExistence type="predicted"/>
<dbReference type="Gene3D" id="3.40.50.1110">
    <property type="entry name" value="SGNH hydrolase"/>
    <property type="match status" value="1"/>
</dbReference>
<dbReference type="PANTHER" id="PTHR30383:SF5">
    <property type="entry name" value="SGNH HYDROLASE-TYPE ESTERASE DOMAIN-CONTAINING PROTEIN"/>
    <property type="match status" value="1"/>
</dbReference>
<dbReference type="PANTHER" id="PTHR30383">
    <property type="entry name" value="THIOESTERASE 1/PROTEASE 1/LYSOPHOSPHOLIPASE L1"/>
    <property type="match status" value="1"/>
</dbReference>
<dbReference type="InterPro" id="IPR013830">
    <property type="entry name" value="SGNH_hydro"/>
</dbReference>
<comment type="caution">
    <text evidence="2">The sequence shown here is derived from an EMBL/GenBank/DDBJ whole genome shotgun (WGS) entry which is preliminary data.</text>
</comment>
<dbReference type="SUPFAM" id="SSF52266">
    <property type="entry name" value="SGNH hydrolase"/>
    <property type="match status" value="1"/>
</dbReference>
<evidence type="ECO:0000313" key="3">
    <source>
        <dbReference type="Proteomes" id="UP000774750"/>
    </source>
</evidence>
<protein>
    <submittedName>
        <fullName evidence="2">SGNH/GDSL hydrolase family protein</fullName>
    </submittedName>
</protein>
<reference evidence="2" key="2">
    <citation type="journal article" date="2021" name="Sci. Rep.">
        <title>The distribution of antibiotic resistance genes in chicken gut microbiota commensals.</title>
        <authorList>
            <person name="Juricova H."/>
            <person name="Matiasovicova J."/>
            <person name="Kubasova T."/>
            <person name="Cejkova D."/>
            <person name="Rychlik I."/>
        </authorList>
    </citation>
    <scope>NUCLEOTIDE SEQUENCE</scope>
    <source>
        <strain evidence="2">An559</strain>
    </source>
</reference>
<dbReference type="InterPro" id="IPR051532">
    <property type="entry name" value="Ester_Hydrolysis_Enzymes"/>
</dbReference>
<gene>
    <name evidence="2" type="ORF">H6A12_04795</name>
</gene>
<dbReference type="Proteomes" id="UP000774750">
    <property type="component" value="Unassembled WGS sequence"/>
</dbReference>
<keyword evidence="3" id="KW-1185">Reference proteome</keyword>
<name>A0A939BEC7_9FIRM</name>
<dbReference type="InterPro" id="IPR036514">
    <property type="entry name" value="SGNH_hydro_sf"/>
</dbReference>
<feature type="domain" description="SGNH hydrolase-type esterase" evidence="1">
    <location>
        <begin position="11"/>
        <end position="200"/>
    </location>
</feature>